<proteinExistence type="predicted"/>
<name>A0AA35WXH7_GEOBA</name>
<accession>A0AA35WXH7</accession>
<feature type="compositionally biased region" description="Polar residues" evidence="1">
    <location>
        <begin position="1"/>
        <end position="17"/>
    </location>
</feature>
<gene>
    <name evidence="2" type="ORF">GBAR_LOCUS18312</name>
</gene>
<evidence type="ECO:0000313" key="2">
    <source>
        <dbReference type="EMBL" id="CAI8032381.1"/>
    </source>
</evidence>
<dbReference type="AlphaFoldDB" id="A0AA35WXH7"/>
<dbReference type="EMBL" id="CASHTH010002598">
    <property type="protein sequence ID" value="CAI8032381.1"/>
    <property type="molecule type" value="Genomic_DNA"/>
</dbReference>
<keyword evidence="3" id="KW-1185">Reference proteome</keyword>
<feature type="region of interest" description="Disordered" evidence="1">
    <location>
        <begin position="1"/>
        <end position="30"/>
    </location>
</feature>
<sequence length="79" mass="8394">MQAVTARSSVCRSSTNHAKALGDLDSDEGIRDIKMPQGVEEGETGRHADSTGLFPVKKVAGNFHITTVARSLTLRATPT</sequence>
<organism evidence="2 3">
    <name type="scientific">Geodia barretti</name>
    <name type="common">Barrett's horny sponge</name>
    <dbReference type="NCBI Taxonomy" id="519541"/>
    <lineage>
        <taxon>Eukaryota</taxon>
        <taxon>Metazoa</taxon>
        <taxon>Porifera</taxon>
        <taxon>Demospongiae</taxon>
        <taxon>Heteroscleromorpha</taxon>
        <taxon>Tetractinellida</taxon>
        <taxon>Astrophorina</taxon>
        <taxon>Geodiidae</taxon>
        <taxon>Geodia</taxon>
    </lineage>
</organism>
<evidence type="ECO:0000313" key="3">
    <source>
        <dbReference type="Proteomes" id="UP001174909"/>
    </source>
</evidence>
<protein>
    <submittedName>
        <fullName evidence="2">Uncharacterized protein</fullName>
    </submittedName>
</protein>
<comment type="caution">
    <text evidence="2">The sequence shown here is derived from an EMBL/GenBank/DDBJ whole genome shotgun (WGS) entry which is preliminary data.</text>
</comment>
<dbReference type="Proteomes" id="UP001174909">
    <property type="component" value="Unassembled WGS sequence"/>
</dbReference>
<reference evidence="2" key="1">
    <citation type="submission" date="2023-03" db="EMBL/GenBank/DDBJ databases">
        <authorList>
            <person name="Steffen K."/>
            <person name="Cardenas P."/>
        </authorList>
    </citation>
    <scope>NUCLEOTIDE SEQUENCE</scope>
</reference>
<evidence type="ECO:0000256" key="1">
    <source>
        <dbReference type="SAM" id="MobiDB-lite"/>
    </source>
</evidence>